<sequence length="73" mass="8325">MLNLVTVTPEEFADLRMSLPAITDRYLFDVFGISETTWVKLRKGLPIKRVTLERALAKRERWRAMGGGGRFAA</sequence>
<organism evidence="1 2">
    <name type="scientific">Caulobacter segnis</name>
    <dbReference type="NCBI Taxonomy" id="88688"/>
    <lineage>
        <taxon>Bacteria</taxon>
        <taxon>Pseudomonadati</taxon>
        <taxon>Pseudomonadota</taxon>
        <taxon>Alphaproteobacteria</taxon>
        <taxon>Caulobacterales</taxon>
        <taxon>Caulobacteraceae</taxon>
        <taxon>Caulobacter</taxon>
    </lineage>
</organism>
<protein>
    <recommendedName>
        <fullName evidence="3">Transcriptional regulator</fullName>
    </recommendedName>
</protein>
<evidence type="ECO:0000313" key="1">
    <source>
        <dbReference type="EMBL" id="USQ97969.1"/>
    </source>
</evidence>
<accession>A0ABY4ZZB9</accession>
<evidence type="ECO:0000313" key="2">
    <source>
        <dbReference type="Proteomes" id="UP001057520"/>
    </source>
</evidence>
<proteinExistence type="predicted"/>
<keyword evidence="2" id="KW-1185">Reference proteome</keyword>
<name>A0ABY4ZZB9_9CAUL</name>
<evidence type="ECO:0008006" key="3">
    <source>
        <dbReference type="Google" id="ProtNLM"/>
    </source>
</evidence>
<reference evidence="1 2" key="1">
    <citation type="submission" date="2022-04" db="EMBL/GenBank/DDBJ databases">
        <title>Genome sequence of soybean root-associated Caulobacter segnis RL271.</title>
        <authorList>
            <person name="Longley R."/>
            <person name="Bonito G."/>
            <person name="Trigodet F."/>
            <person name="Crosson S."/>
            <person name="Fiebig A."/>
        </authorList>
    </citation>
    <scope>NUCLEOTIDE SEQUENCE [LARGE SCALE GENOMIC DNA]</scope>
    <source>
        <strain evidence="1 2">RL271</strain>
    </source>
</reference>
<gene>
    <name evidence="1" type="ORF">MZV50_10685</name>
</gene>
<dbReference type="EMBL" id="CP096040">
    <property type="protein sequence ID" value="USQ97969.1"/>
    <property type="molecule type" value="Genomic_DNA"/>
</dbReference>
<dbReference type="Proteomes" id="UP001057520">
    <property type="component" value="Chromosome"/>
</dbReference>